<gene>
    <name evidence="1" type="primary">orf150</name>
</gene>
<reference evidence="1" key="2">
    <citation type="journal article" date="2019" name="Phycologia">
        <title>The phylogenetic position of the morphologically unusual Pleurostichidium falkenbergii (Rhodomelaceae, Rhodophyta) based on plastid phylogenomics.</title>
        <authorList>
            <person name="Pasella M.M."/>
            <person name="Verbruggen H."/>
            <person name="Nelson W.A."/>
            <person name="Diaz-Tapia P."/>
        </authorList>
    </citation>
    <scope>NUCLEOTIDE SEQUENCE</scope>
</reference>
<organism evidence="1">
    <name type="scientific">Pleurostichidium falkenbergii</name>
    <dbReference type="NCBI Taxonomy" id="121064"/>
    <lineage>
        <taxon>Eukaryota</taxon>
        <taxon>Rhodophyta</taxon>
        <taxon>Florideophyceae</taxon>
        <taxon>Rhodymeniophycidae</taxon>
        <taxon>Ceramiales</taxon>
        <taxon>Rhodomelaceae</taxon>
        <taxon>Pleurostichidium</taxon>
    </lineage>
</organism>
<name>A0A4D6UZ06_9FLOR</name>
<reference evidence="1" key="1">
    <citation type="submission" date="2018-09" db="EMBL/GenBank/DDBJ databases">
        <authorList>
            <person name="Pasella M."/>
            <person name="Verbruggen H."/>
            <person name="Nelson W.A."/>
            <person name="Diaz-Tapia P."/>
        </authorList>
    </citation>
    <scope>NUCLEOTIDE SEQUENCE</scope>
</reference>
<dbReference type="GeneID" id="40488296"/>
<evidence type="ECO:0000313" key="1">
    <source>
        <dbReference type="EMBL" id="QCH39693.1"/>
    </source>
</evidence>
<sequence length="50" mass="6235">MFHTLLIRYLEILYIMILRNFANDRNTYNNNIVFVNINILYNYYLFILDI</sequence>
<dbReference type="AlphaFoldDB" id="A0A4D6UZ06"/>
<keyword evidence="1" id="KW-0934">Plastid</keyword>
<dbReference type="RefSeq" id="YP_009654406.1">
    <property type="nucleotide sequence ID" value="NC_042794.1"/>
</dbReference>
<geneLocation type="plastid" evidence="1"/>
<dbReference type="EMBL" id="MH853471">
    <property type="protein sequence ID" value="QCH39693.1"/>
    <property type="molecule type" value="Genomic_DNA"/>
</dbReference>
<accession>A0A4D6UZ06</accession>
<protein>
    <submittedName>
        <fullName evidence="1">Uncharacterized protein</fullName>
    </submittedName>
</protein>
<proteinExistence type="predicted"/>